<dbReference type="PANTHER" id="PTHR47366">
    <property type="entry name" value="TWO-ON-TWO HEMOGLOBIN-3"/>
    <property type="match status" value="1"/>
</dbReference>
<proteinExistence type="inferred from homology"/>
<dbReference type="PROSITE" id="PS01213">
    <property type="entry name" value="GLOBIN_FAM_2"/>
    <property type="match status" value="1"/>
</dbReference>
<name>A0A2Z6I7I4_9BURK</name>
<evidence type="ECO:0000313" key="7">
    <source>
        <dbReference type="EMBL" id="BBF22354.1"/>
    </source>
</evidence>
<keyword evidence="3" id="KW-0349">Heme</keyword>
<gene>
    <name evidence="7" type="ORF">SUTMEG_02450</name>
</gene>
<dbReference type="InterPro" id="IPR019795">
    <property type="entry name" value="Globin_bac-like_CS"/>
</dbReference>
<evidence type="ECO:0000256" key="2">
    <source>
        <dbReference type="ARBA" id="ARBA00022448"/>
    </source>
</evidence>
<dbReference type="OrthoDB" id="9790913at2"/>
<dbReference type="GO" id="GO:0046872">
    <property type="term" value="F:metal ion binding"/>
    <property type="evidence" value="ECO:0007669"/>
    <property type="project" value="UniProtKB-KW"/>
</dbReference>
<protein>
    <submittedName>
        <fullName evidence="7">Globin</fullName>
    </submittedName>
</protein>
<dbReference type="CDD" id="cd14773">
    <property type="entry name" value="TrHb2_PhHbO-like_O"/>
    <property type="match status" value="1"/>
</dbReference>
<sequence>MSEPASTLYDRLGGAEGIKRLVSAYLEALTTTPDYAPLCALYVNGLERYEERMNEFLSGWLGGPALYQERHGMPMLRESHRSIPITGDMAESWVLCMRQALRATVEDEELMLRLDGLFTHMAESLRNA</sequence>
<dbReference type="PANTHER" id="PTHR47366:SF1">
    <property type="entry name" value="TWO-ON-TWO HEMOGLOBIN-3"/>
    <property type="match status" value="1"/>
</dbReference>
<dbReference type="KEGG" id="sutt:SUTMEG_02450"/>
<dbReference type="InterPro" id="IPR012292">
    <property type="entry name" value="Globin/Proto"/>
</dbReference>
<keyword evidence="2" id="KW-0813">Transport</keyword>
<evidence type="ECO:0000256" key="4">
    <source>
        <dbReference type="ARBA" id="ARBA00022723"/>
    </source>
</evidence>
<dbReference type="InterPro" id="IPR044203">
    <property type="entry name" value="GlbO/GLB3-like"/>
</dbReference>
<dbReference type="AlphaFoldDB" id="A0A2Z6I7I4"/>
<dbReference type="GO" id="GO:0019825">
    <property type="term" value="F:oxygen binding"/>
    <property type="evidence" value="ECO:0007669"/>
    <property type="project" value="InterPro"/>
</dbReference>
<dbReference type="SUPFAM" id="SSF46458">
    <property type="entry name" value="Globin-like"/>
    <property type="match status" value="1"/>
</dbReference>
<organism evidence="7 8">
    <name type="scientific">Sutterella megalosphaeroides</name>
    <dbReference type="NCBI Taxonomy" id="2494234"/>
    <lineage>
        <taxon>Bacteria</taxon>
        <taxon>Pseudomonadati</taxon>
        <taxon>Pseudomonadota</taxon>
        <taxon>Betaproteobacteria</taxon>
        <taxon>Burkholderiales</taxon>
        <taxon>Sutterellaceae</taxon>
        <taxon>Sutterella</taxon>
    </lineage>
</organism>
<dbReference type="Gene3D" id="1.10.490.10">
    <property type="entry name" value="Globins"/>
    <property type="match status" value="1"/>
</dbReference>
<accession>A0A2Z6I7I4</accession>
<evidence type="ECO:0000256" key="6">
    <source>
        <dbReference type="ARBA" id="ARBA00034496"/>
    </source>
</evidence>
<dbReference type="RefSeq" id="WP_120176025.1">
    <property type="nucleotide sequence ID" value="NZ_AP018786.1"/>
</dbReference>
<keyword evidence="5" id="KW-0408">Iron</keyword>
<dbReference type="GO" id="GO:0020037">
    <property type="term" value="F:heme binding"/>
    <property type="evidence" value="ECO:0007669"/>
    <property type="project" value="InterPro"/>
</dbReference>
<dbReference type="InterPro" id="IPR001486">
    <property type="entry name" value="Hemoglobin_trunc"/>
</dbReference>
<reference evidence="7 8" key="1">
    <citation type="journal article" date="2018" name="Int. J. Syst. Evol. Microbiol.">
        <title>Mesosutterella multiformis gen. nov., sp. nov., a member of the family Sutterellaceae and Sutterella megalosphaeroides sp. nov., isolated from human faeces.</title>
        <authorList>
            <person name="Sakamoto M."/>
            <person name="Ikeyama N."/>
            <person name="Kunihiro T."/>
            <person name="Iino T."/>
            <person name="Yuki M."/>
            <person name="Ohkuma M."/>
        </authorList>
    </citation>
    <scope>NUCLEOTIDE SEQUENCE [LARGE SCALE GENOMIC DNA]</scope>
    <source>
        <strain evidence="7 8">6FBBBH3</strain>
    </source>
</reference>
<dbReference type="Proteomes" id="UP000271003">
    <property type="component" value="Chromosome"/>
</dbReference>
<comment type="similarity">
    <text evidence="6">Belongs to the truncated hemoglobin family. Group II subfamily.</text>
</comment>
<evidence type="ECO:0000256" key="3">
    <source>
        <dbReference type="ARBA" id="ARBA00022617"/>
    </source>
</evidence>
<dbReference type="GO" id="GO:0005344">
    <property type="term" value="F:oxygen carrier activity"/>
    <property type="evidence" value="ECO:0007669"/>
    <property type="project" value="InterPro"/>
</dbReference>
<evidence type="ECO:0000256" key="5">
    <source>
        <dbReference type="ARBA" id="ARBA00023004"/>
    </source>
</evidence>
<dbReference type="EMBL" id="AP018786">
    <property type="protein sequence ID" value="BBF22354.1"/>
    <property type="molecule type" value="Genomic_DNA"/>
</dbReference>
<keyword evidence="8" id="KW-1185">Reference proteome</keyword>
<dbReference type="Pfam" id="PF01152">
    <property type="entry name" value="Bac_globin"/>
    <property type="match status" value="1"/>
</dbReference>
<keyword evidence="4" id="KW-0479">Metal-binding</keyword>
<comment type="cofactor">
    <cofactor evidence="1">
        <name>heme</name>
        <dbReference type="ChEBI" id="CHEBI:30413"/>
    </cofactor>
</comment>
<dbReference type="InterPro" id="IPR009050">
    <property type="entry name" value="Globin-like_sf"/>
</dbReference>
<evidence type="ECO:0000256" key="1">
    <source>
        <dbReference type="ARBA" id="ARBA00001971"/>
    </source>
</evidence>
<evidence type="ECO:0000313" key="8">
    <source>
        <dbReference type="Proteomes" id="UP000271003"/>
    </source>
</evidence>